<dbReference type="SUPFAM" id="SSF48371">
    <property type="entry name" value="ARM repeat"/>
    <property type="match status" value="1"/>
</dbReference>
<dbReference type="Gene3D" id="1.25.10.10">
    <property type="entry name" value="Leucine-rich Repeat Variant"/>
    <property type="match status" value="1"/>
</dbReference>
<dbReference type="InterPro" id="IPR016024">
    <property type="entry name" value="ARM-type_fold"/>
</dbReference>
<dbReference type="RefSeq" id="XP_014662009.1">
    <property type="nucleotide sequence ID" value="XM_014806523.1"/>
</dbReference>
<sequence>MTSPKTISKPASRKSEVLSMIKQTLLPDDKNPIVQYFDISRQVASAGPELVWKIYDAHRKTDKQEASVFVFEKRIADKLHKPKRRETVTEVLRRGVRQLERMKHPKILQLIHGVEETNDTLAFATEPVLASLANLTGNHDKIPHPVASHIKDYEFLDMELKYGILQVTEALSYIHGTEQMIHGNVSPQSIIVNTKGTWKLAGMEFVQKLQEGMVICSLYNNGRSLIESNHSSIMYLKKLDELHASIPQIANRMPLGLQESVLKMLSTDVRYRPTSLLFSLLEDTLQEALGQIPAELQEPVQKMLQLEVRHRPTAQLFSLIKYFSDPVVAALQYIDVLEQKDLSQKQQFFSTLPHHLPSIPKKMLHQHVFPCIQSELREYDLTAHVLKSFIYLLEVAEDEEYQSKLLPTLYCVFVLPKSTQDAGLRNVQLMQHCLGDEVIKKKILPKAKIVFHKTSSIKIQMNCLECIDRLLDNLDKMTILDEVLPFLLDIQSHRGNPPEVIMPIVDIYRHMMCDKRFGMTHSLLASKVMPTLLPYTINPSLRVEEFSALIEVLKDMLDIIDRNQKNKLSIESLPVPGSDKPYIMRHRHSMTDAPSLEMLNCVAEGAGESLKYYSI</sequence>
<feature type="domain" description="Protein kinase" evidence="2">
    <location>
        <begin position="37"/>
        <end position="323"/>
    </location>
</feature>
<keyword evidence="3" id="KW-1185">Reference proteome</keyword>
<dbReference type="InterPro" id="IPR051177">
    <property type="entry name" value="CIK-Related_Protein"/>
</dbReference>
<dbReference type="Gene3D" id="1.10.510.10">
    <property type="entry name" value="Transferase(Phosphotransferase) domain 1"/>
    <property type="match status" value="1"/>
</dbReference>
<dbReference type="SUPFAM" id="SSF56112">
    <property type="entry name" value="Protein kinase-like (PK-like)"/>
    <property type="match status" value="1"/>
</dbReference>
<dbReference type="PANTHER" id="PTHR12984:SF16">
    <property type="entry name" value="BLACK MATCH, ISOFORM H"/>
    <property type="match status" value="1"/>
</dbReference>
<dbReference type="Proteomes" id="UP000695022">
    <property type="component" value="Unplaced"/>
</dbReference>
<evidence type="ECO:0000259" key="2">
    <source>
        <dbReference type="PROSITE" id="PS50011"/>
    </source>
</evidence>
<evidence type="ECO:0000313" key="4">
    <source>
        <dbReference type="RefSeq" id="XP_014662009.1"/>
    </source>
</evidence>
<reference evidence="4" key="1">
    <citation type="submission" date="2025-08" db="UniProtKB">
        <authorList>
            <consortium name="RefSeq"/>
        </authorList>
    </citation>
    <scope>IDENTIFICATION</scope>
</reference>
<dbReference type="InterPro" id="IPR000719">
    <property type="entry name" value="Prot_kinase_dom"/>
</dbReference>
<dbReference type="PANTHER" id="PTHR12984">
    <property type="entry name" value="SCY1-RELATED S/T PROTEIN KINASE-LIKE"/>
    <property type="match status" value="1"/>
</dbReference>
<dbReference type="PROSITE" id="PS50011">
    <property type="entry name" value="PROTEIN_KINASE_DOM"/>
    <property type="match status" value="1"/>
</dbReference>
<dbReference type="SMART" id="SM00220">
    <property type="entry name" value="S_TKc"/>
    <property type="match status" value="1"/>
</dbReference>
<dbReference type="GeneID" id="106805050"/>
<gene>
    <name evidence="4" type="primary">LOC106805050</name>
</gene>
<dbReference type="InterPro" id="IPR011989">
    <property type="entry name" value="ARM-like"/>
</dbReference>
<dbReference type="CDD" id="cd14011">
    <property type="entry name" value="PK_SCY1_like"/>
    <property type="match status" value="1"/>
</dbReference>
<evidence type="ECO:0000313" key="3">
    <source>
        <dbReference type="Proteomes" id="UP000695022"/>
    </source>
</evidence>
<accession>A0ABM1DPY8</accession>
<comment type="similarity">
    <text evidence="1">Belongs to the protein kinase superfamily.</text>
</comment>
<name>A0ABM1DPY8_PRICU</name>
<evidence type="ECO:0000256" key="1">
    <source>
        <dbReference type="ARBA" id="ARBA00038349"/>
    </source>
</evidence>
<protein>
    <submittedName>
        <fullName evidence="4">SCY1-like protein 2</fullName>
    </submittedName>
</protein>
<organism evidence="3 4">
    <name type="scientific">Priapulus caudatus</name>
    <name type="common">Priapulid worm</name>
    <dbReference type="NCBI Taxonomy" id="37621"/>
    <lineage>
        <taxon>Eukaryota</taxon>
        <taxon>Metazoa</taxon>
        <taxon>Ecdysozoa</taxon>
        <taxon>Scalidophora</taxon>
        <taxon>Priapulida</taxon>
        <taxon>Priapulimorpha</taxon>
        <taxon>Priapulimorphida</taxon>
        <taxon>Priapulidae</taxon>
        <taxon>Priapulus</taxon>
    </lineage>
</organism>
<proteinExistence type="inferred from homology"/>
<dbReference type="InterPro" id="IPR011009">
    <property type="entry name" value="Kinase-like_dom_sf"/>
</dbReference>
<dbReference type="Gene3D" id="3.30.200.20">
    <property type="entry name" value="Phosphorylase Kinase, domain 1"/>
    <property type="match status" value="1"/>
</dbReference>